<dbReference type="PANTHER" id="PTHR46825:SF9">
    <property type="entry name" value="BETA-LACTAMASE-RELATED DOMAIN-CONTAINING PROTEIN"/>
    <property type="match status" value="1"/>
</dbReference>
<evidence type="ECO:0000313" key="3">
    <source>
        <dbReference type="Proteomes" id="UP000613840"/>
    </source>
</evidence>
<keyword evidence="2" id="KW-0378">Hydrolase</keyword>
<comment type="caution">
    <text evidence="2">The sequence shown here is derived from an EMBL/GenBank/DDBJ whole genome shotgun (WGS) entry which is preliminary data.</text>
</comment>
<evidence type="ECO:0000259" key="1">
    <source>
        <dbReference type="Pfam" id="PF00144"/>
    </source>
</evidence>
<protein>
    <submittedName>
        <fullName evidence="2">Serine hydrolase</fullName>
    </submittedName>
</protein>
<reference evidence="2" key="2">
    <citation type="submission" date="2020-09" db="EMBL/GenBank/DDBJ databases">
        <authorList>
            <person name="Sun Q."/>
            <person name="Zhou Y."/>
        </authorList>
    </citation>
    <scope>NUCLEOTIDE SEQUENCE</scope>
    <source>
        <strain evidence="2">CGMCC 4.7306</strain>
    </source>
</reference>
<dbReference type="Pfam" id="PF00144">
    <property type="entry name" value="Beta-lactamase"/>
    <property type="match status" value="1"/>
</dbReference>
<accession>A0A917SIR8</accession>
<sequence length="481" mass="51242">MTNTPTSSDDQLLDRYRATLPYIDSWAAYKTWQLRVPGVQVAIGHRDEVLFSTAYGSADVEKGVRLGTGHLFRIASHSKTFTATALAQLVEAGKLRFDDPVGQYIPQLAAAGSPIADATVRELAEQSAGVIRDGLDSDHWQLAQPFPDEEKLLDLVLDHGTKTPVGSKFNYSNLGYSLLGLVVAAASGQSYRDYVKAEIIDKLGLANTGPDFDKSRPAEEWVRGYSGLHAARTRKPIDHVDTHAMSSATGFYSTAEDLVHYFSAHLPGDDRLLTDHSKWLLQHEAWKGSDKESSGGYGIGFGNEKVDGTRVVGHSGGFPGHITQSLFEPESGVVVSVLTNCAAGPASVIGRGILSLLFAAADESAPGTPLSQMPADVDPATVTGRFAGNWGVADIAVVGDRLLQIDPGSPTPLELPVRLEITDADTVRATAGSRFGAIDEDIRYLRDTSGAITSVRNGGGMSMTPWDVPGDEDPLISAGVA</sequence>
<dbReference type="Gene3D" id="3.40.710.10">
    <property type="entry name" value="DD-peptidase/beta-lactamase superfamily"/>
    <property type="match status" value="1"/>
</dbReference>
<dbReference type="GO" id="GO:0016787">
    <property type="term" value="F:hydrolase activity"/>
    <property type="evidence" value="ECO:0007669"/>
    <property type="project" value="UniProtKB-KW"/>
</dbReference>
<dbReference type="RefSeq" id="WP_188897734.1">
    <property type="nucleotide sequence ID" value="NZ_BMMZ01000015.1"/>
</dbReference>
<dbReference type="SUPFAM" id="SSF56601">
    <property type="entry name" value="beta-lactamase/transpeptidase-like"/>
    <property type="match status" value="1"/>
</dbReference>
<dbReference type="Proteomes" id="UP000613840">
    <property type="component" value="Unassembled WGS sequence"/>
</dbReference>
<proteinExistence type="predicted"/>
<dbReference type="AlphaFoldDB" id="A0A917SIR8"/>
<name>A0A917SIR8_9ACTN</name>
<dbReference type="InterPro" id="IPR050491">
    <property type="entry name" value="AmpC-like"/>
</dbReference>
<keyword evidence="3" id="KW-1185">Reference proteome</keyword>
<dbReference type="EMBL" id="BMMZ01000015">
    <property type="protein sequence ID" value="GGL80249.1"/>
    <property type="molecule type" value="Genomic_DNA"/>
</dbReference>
<dbReference type="InterPro" id="IPR012338">
    <property type="entry name" value="Beta-lactam/transpept-like"/>
</dbReference>
<dbReference type="InterPro" id="IPR001466">
    <property type="entry name" value="Beta-lactam-related"/>
</dbReference>
<dbReference type="PANTHER" id="PTHR46825">
    <property type="entry name" value="D-ALANYL-D-ALANINE-CARBOXYPEPTIDASE/ENDOPEPTIDASE AMPH"/>
    <property type="match status" value="1"/>
</dbReference>
<organism evidence="2 3">
    <name type="scientific">Microlunatus endophyticus</name>
    <dbReference type="NCBI Taxonomy" id="1716077"/>
    <lineage>
        <taxon>Bacteria</taxon>
        <taxon>Bacillati</taxon>
        <taxon>Actinomycetota</taxon>
        <taxon>Actinomycetes</taxon>
        <taxon>Propionibacteriales</taxon>
        <taxon>Propionibacteriaceae</taxon>
        <taxon>Microlunatus</taxon>
    </lineage>
</organism>
<evidence type="ECO:0000313" key="2">
    <source>
        <dbReference type="EMBL" id="GGL80249.1"/>
    </source>
</evidence>
<feature type="domain" description="Beta-lactamase-related" evidence="1">
    <location>
        <begin position="32"/>
        <end position="349"/>
    </location>
</feature>
<reference evidence="2" key="1">
    <citation type="journal article" date="2014" name="Int. J. Syst. Evol. Microbiol.">
        <title>Complete genome sequence of Corynebacterium casei LMG S-19264T (=DSM 44701T), isolated from a smear-ripened cheese.</title>
        <authorList>
            <consortium name="US DOE Joint Genome Institute (JGI-PGF)"/>
            <person name="Walter F."/>
            <person name="Albersmeier A."/>
            <person name="Kalinowski J."/>
            <person name="Ruckert C."/>
        </authorList>
    </citation>
    <scope>NUCLEOTIDE SEQUENCE</scope>
    <source>
        <strain evidence="2">CGMCC 4.7306</strain>
    </source>
</reference>
<gene>
    <name evidence="2" type="ORF">GCM10011575_43150</name>
</gene>